<comment type="catalytic activity">
    <reaction evidence="1">
        <text>Hydrolysis of terminal, non-reducing beta-D-mannose residues in beta-D-mannosides.</text>
        <dbReference type="EC" id="3.2.1.25"/>
    </reaction>
</comment>
<evidence type="ECO:0000259" key="6">
    <source>
        <dbReference type="Pfam" id="PF00703"/>
    </source>
</evidence>
<dbReference type="GO" id="GO:0006516">
    <property type="term" value="P:glycoprotein catabolic process"/>
    <property type="evidence" value="ECO:0007669"/>
    <property type="project" value="TreeGrafter"/>
</dbReference>
<gene>
    <name evidence="7" type="ORF">SAMN06269185_1591</name>
</gene>
<protein>
    <recommendedName>
        <fullName evidence="2">beta-mannosidase</fullName>
        <ecNumber evidence="2">3.2.1.25</ecNumber>
    </recommendedName>
</protein>
<dbReference type="Pfam" id="PF00703">
    <property type="entry name" value="Glyco_hydro_2"/>
    <property type="match status" value="1"/>
</dbReference>
<sequence>MLDQWQGAAVEPSDDDEPPVLDDPDPVDIPGRPDALAGADAVAYRTTFPDPRDDEETRATLVLDGLYAHARVWHDGELLGEHDTYFRPARFEFEPSADNELIVECRRPDDGFGGVHETDRLPESARVPGIWWDAHVETHGPVALVDLSVTPRLDENRGTITAELTVDAAEQIDERATLSLRPEGFRGGGAMERVHVQADAGERVTVQREIEVREPRRWWPRDLGSQHRYTVRAKLDGAERAATTGFSTVSLDDDGLRINGRRARARGVNVVPSEDPVGAVEAAAAANANLVRAHAHVASPSFREACDEAGLLLWQDLPLSGPVDVDPERGAELADALVETTRASPSVGVYGVHDDPADPFEQPLGSGTIARSRLRWRAWRTDYDRSTADEIAATFDTDRPVVPVAGPPGTAPDAANLYPGWDYGVAADIDRLLDRYPGLGEVVSEFGAGSVVDPDGTDSVPGLADRIEANDPERTQREQARTVKRVGETLRRNGAAVVAAFALQDARPAGGMGLLAADGGEKPAYSALADAYEPLQAVLDDTPRPGTVGVTVVNDTGEHAEATVEWTAGDRGGSFDATVEPLDSESAGGVKIPDGADEVVLTLSNDGEGVTNTYRL</sequence>
<dbReference type="OrthoDB" id="38162at2157"/>
<dbReference type="PANTHER" id="PTHR43730:SF1">
    <property type="entry name" value="BETA-MANNOSIDASE"/>
    <property type="match status" value="1"/>
</dbReference>
<feature type="domain" description="Glycoside hydrolase family 2 immunoglobulin-like beta-sandwich" evidence="6">
    <location>
        <begin position="143"/>
        <end position="238"/>
    </location>
</feature>
<evidence type="ECO:0000313" key="8">
    <source>
        <dbReference type="Proteomes" id="UP000219453"/>
    </source>
</evidence>
<dbReference type="InterPro" id="IPR006102">
    <property type="entry name" value="Ig-like_GH2"/>
</dbReference>
<dbReference type="InterPro" id="IPR036156">
    <property type="entry name" value="Beta-gal/glucu_dom_sf"/>
</dbReference>
<evidence type="ECO:0000256" key="3">
    <source>
        <dbReference type="ARBA" id="ARBA00022801"/>
    </source>
</evidence>
<dbReference type="AlphaFoldDB" id="A0A285NS30"/>
<dbReference type="GO" id="GO:0004567">
    <property type="term" value="F:beta-mannosidase activity"/>
    <property type="evidence" value="ECO:0007669"/>
    <property type="project" value="UniProtKB-EC"/>
</dbReference>
<name>A0A285NS30_NATPI</name>
<keyword evidence="4" id="KW-0326">Glycosidase</keyword>
<dbReference type="PANTHER" id="PTHR43730">
    <property type="entry name" value="BETA-MANNOSIDASE"/>
    <property type="match status" value="1"/>
</dbReference>
<dbReference type="SUPFAM" id="SSF49785">
    <property type="entry name" value="Galactose-binding domain-like"/>
    <property type="match status" value="1"/>
</dbReference>
<dbReference type="Gene3D" id="3.20.20.80">
    <property type="entry name" value="Glycosidases"/>
    <property type="match status" value="1"/>
</dbReference>
<keyword evidence="8" id="KW-1185">Reference proteome</keyword>
<dbReference type="InterPro" id="IPR017853">
    <property type="entry name" value="GH"/>
</dbReference>
<evidence type="ECO:0000256" key="4">
    <source>
        <dbReference type="ARBA" id="ARBA00023295"/>
    </source>
</evidence>
<accession>A0A285NS30</accession>
<feature type="compositionally biased region" description="Acidic residues" evidence="5">
    <location>
        <begin position="12"/>
        <end position="26"/>
    </location>
</feature>
<dbReference type="EC" id="3.2.1.25" evidence="2"/>
<feature type="region of interest" description="Disordered" evidence="5">
    <location>
        <begin position="1"/>
        <end position="38"/>
    </location>
</feature>
<dbReference type="SUPFAM" id="SSF51445">
    <property type="entry name" value="(Trans)glycosidases"/>
    <property type="match status" value="1"/>
</dbReference>
<dbReference type="Proteomes" id="UP000219453">
    <property type="component" value="Unassembled WGS sequence"/>
</dbReference>
<evidence type="ECO:0000256" key="2">
    <source>
        <dbReference type="ARBA" id="ARBA00012754"/>
    </source>
</evidence>
<dbReference type="SUPFAM" id="SSF49303">
    <property type="entry name" value="beta-Galactosidase/glucuronidase domain"/>
    <property type="match status" value="1"/>
</dbReference>
<dbReference type="InterPro" id="IPR013783">
    <property type="entry name" value="Ig-like_fold"/>
</dbReference>
<dbReference type="Gene3D" id="2.60.120.260">
    <property type="entry name" value="Galactose-binding domain-like"/>
    <property type="match status" value="1"/>
</dbReference>
<dbReference type="EMBL" id="OBEJ01000002">
    <property type="protein sequence ID" value="SNZ12285.1"/>
    <property type="molecule type" value="Genomic_DNA"/>
</dbReference>
<evidence type="ECO:0000256" key="1">
    <source>
        <dbReference type="ARBA" id="ARBA00000829"/>
    </source>
</evidence>
<dbReference type="Gene3D" id="2.60.40.10">
    <property type="entry name" value="Immunoglobulins"/>
    <property type="match status" value="1"/>
</dbReference>
<dbReference type="GO" id="GO:0005975">
    <property type="term" value="P:carbohydrate metabolic process"/>
    <property type="evidence" value="ECO:0007669"/>
    <property type="project" value="InterPro"/>
</dbReference>
<dbReference type="InterPro" id="IPR050887">
    <property type="entry name" value="Beta-mannosidase_GH2"/>
</dbReference>
<reference evidence="7 8" key="1">
    <citation type="submission" date="2017-09" db="EMBL/GenBank/DDBJ databases">
        <authorList>
            <person name="Ehlers B."/>
            <person name="Leendertz F.H."/>
        </authorList>
    </citation>
    <scope>NUCLEOTIDE SEQUENCE [LARGE SCALE GENOMIC DNA]</scope>
    <source>
        <strain evidence="7 8">DSM 27208</strain>
    </source>
</reference>
<dbReference type="RefSeq" id="WP_097008552.1">
    <property type="nucleotide sequence ID" value="NZ_OBEJ01000002.1"/>
</dbReference>
<evidence type="ECO:0000256" key="5">
    <source>
        <dbReference type="SAM" id="MobiDB-lite"/>
    </source>
</evidence>
<keyword evidence="3" id="KW-0378">Hydrolase</keyword>
<organism evidence="7 8">
    <name type="scientific">Natronoarchaeum philippinense</name>
    <dbReference type="NCBI Taxonomy" id="558529"/>
    <lineage>
        <taxon>Archaea</taxon>
        <taxon>Methanobacteriati</taxon>
        <taxon>Methanobacteriota</taxon>
        <taxon>Stenosarchaea group</taxon>
        <taxon>Halobacteria</taxon>
        <taxon>Halobacteriales</taxon>
        <taxon>Natronoarchaeaceae</taxon>
    </lineage>
</organism>
<dbReference type="InterPro" id="IPR008979">
    <property type="entry name" value="Galactose-bd-like_sf"/>
</dbReference>
<evidence type="ECO:0000313" key="7">
    <source>
        <dbReference type="EMBL" id="SNZ12285.1"/>
    </source>
</evidence>
<proteinExistence type="predicted"/>